<protein>
    <submittedName>
        <fullName evidence="2">Uncharacterized protein</fullName>
    </submittedName>
</protein>
<proteinExistence type="evidence at transcript level"/>
<accession>B4F959</accession>
<feature type="compositionally biased region" description="Basic and acidic residues" evidence="1">
    <location>
        <begin position="42"/>
        <end position="51"/>
    </location>
</feature>
<dbReference type="EMBL" id="BT033647">
    <property type="protein sequence ID" value="ACF78652.1"/>
    <property type="molecule type" value="mRNA"/>
</dbReference>
<feature type="region of interest" description="Disordered" evidence="1">
    <location>
        <begin position="104"/>
        <end position="145"/>
    </location>
</feature>
<organism evidence="2">
    <name type="scientific">Zea mays</name>
    <name type="common">Maize</name>
    <dbReference type="NCBI Taxonomy" id="4577"/>
    <lineage>
        <taxon>Eukaryota</taxon>
        <taxon>Viridiplantae</taxon>
        <taxon>Streptophyta</taxon>
        <taxon>Embryophyta</taxon>
        <taxon>Tracheophyta</taxon>
        <taxon>Spermatophyta</taxon>
        <taxon>Magnoliopsida</taxon>
        <taxon>Liliopsida</taxon>
        <taxon>Poales</taxon>
        <taxon>Poaceae</taxon>
        <taxon>PACMAD clade</taxon>
        <taxon>Panicoideae</taxon>
        <taxon>Andropogonodae</taxon>
        <taxon>Andropogoneae</taxon>
        <taxon>Tripsacinae</taxon>
        <taxon>Zea</taxon>
    </lineage>
</organism>
<feature type="compositionally biased region" description="Basic residues" evidence="1">
    <location>
        <begin position="104"/>
        <end position="118"/>
    </location>
</feature>
<name>B4F959_MAIZE</name>
<sequence>MATPLTRASKSNAPRGEAHLALRPVPVPQHVRDRNRLHHHHGDLSQGDREGQLLPQPGPQRSLRRRRRPPLHAALRGGPGGAVPHTQLPQHGLALRRRRRHVLHLRHHRPRPRPRQDHRKWGDQRKRRRSSDEHRAAESLASRAGHRRHRVRLPVHHCPTGDTGHAQIAATRERDDAEGERARGPGHHVLLPRRGVLRVRRLRQRCAGQPAHRLRLLRAVLAHRLRQRLHRAPPAWWLPDVQPADLHLRGPVLGGQVPEQRVREQILRREGARRAGVVELQPQPAAAVFPDGVRGEHHGAGPPLPLLQRGAGRAGRRRLLAPRHLPPRRDVLRPARGPAVDADVGRASGIQRRLLRRRHLRLRRLRRGSHPQEARLVVVLAPFLSSTMS</sequence>
<reference evidence="2" key="1">
    <citation type="journal article" date="2009" name="PLoS Genet.">
        <title>Sequencing, mapping, and analysis of 27,455 maize full-length cDNAs.</title>
        <authorList>
            <person name="Soderlund C."/>
            <person name="Descour A."/>
            <person name="Kudrna D."/>
            <person name="Bomhoff M."/>
            <person name="Boyd L."/>
            <person name="Currie J."/>
            <person name="Angelova A."/>
            <person name="Collura K."/>
            <person name="Wissotski M."/>
            <person name="Ashley E."/>
            <person name="Morrow D."/>
            <person name="Fernandes J."/>
            <person name="Walbot V."/>
            <person name="Yu Y."/>
        </authorList>
    </citation>
    <scope>NUCLEOTIDE SEQUENCE</scope>
    <source>
        <strain evidence="2">B73</strain>
    </source>
</reference>
<evidence type="ECO:0000313" key="2">
    <source>
        <dbReference type="EMBL" id="ACF78652.1"/>
    </source>
</evidence>
<evidence type="ECO:0000256" key="1">
    <source>
        <dbReference type="SAM" id="MobiDB-lite"/>
    </source>
</evidence>
<feature type="region of interest" description="Disordered" evidence="1">
    <location>
        <begin position="1"/>
        <end position="87"/>
    </location>
</feature>
<feature type="compositionally biased region" description="Polar residues" evidence="1">
    <location>
        <begin position="1"/>
        <end position="12"/>
    </location>
</feature>
<dbReference type="AlphaFoldDB" id="B4F959"/>
<feature type="compositionally biased region" description="Low complexity" evidence="1">
    <location>
        <begin position="52"/>
        <end position="61"/>
    </location>
</feature>
<feature type="compositionally biased region" description="Basic and acidic residues" evidence="1">
    <location>
        <begin position="119"/>
        <end position="137"/>
    </location>
</feature>
<dbReference type="EMBL" id="BT042387">
    <property type="protein sequence ID" value="ACF87392.1"/>
    <property type="molecule type" value="mRNA"/>
</dbReference>